<dbReference type="Proteomes" id="UP000247681">
    <property type="component" value="Unassembled WGS sequence"/>
</dbReference>
<evidence type="ECO:0000313" key="1">
    <source>
        <dbReference type="EMBL" id="PXY45099.1"/>
    </source>
</evidence>
<dbReference type="EMBL" id="QJHL01000002">
    <property type="protein sequence ID" value="PXY45099.1"/>
    <property type="molecule type" value="Genomic_DNA"/>
</dbReference>
<proteinExistence type="predicted"/>
<name>A0A2V4C1E9_9FLAO</name>
<dbReference type="AlphaFoldDB" id="A0A2V4C1E9"/>
<sequence>MLFSCQDATPKVKKKPMNPTKTILNPTSTFSGNFTGIHNQKEIFLTLIPETGSKKVNGSLIIDGRKAKIEVTENNGICNGKITEEDTKKQYSILIKFIGQKLNCTIPFPEFNNQVLSFNLDKSSLTFGGNEDSIVIENGTTITNGNSSGTNGSNHKRNPEVIGKWRFTEVLSSGSGEFYASFSTDYFLRINADGTAITWTGKSVGGTNAVSIEGSYGTNVQQYQWYTNGKAFHFVNPQNNQEQVVNYYVEPYRMMFSYGNNKRVYQRIN</sequence>
<keyword evidence="2" id="KW-1185">Reference proteome</keyword>
<organism evidence="1 2">
    <name type="scientific">Flavobacterium hydrophilum</name>
    <dbReference type="NCBI Taxonomy" id="2211445"/>
    <lineage>
        <taxon>Bacteria</taxon>
        <taxon>Pseudomonadati</taxon>
        <taxon>Bacteroidota</taxon>
        <taxon>Flavobacteriia</taxon>
        <taxon>Flavobacteriales</taxon>
        <taxon>Flavobacteriaceae</taxon>
        <taxon>Flavobacterium</taxon>
    </lineage>
</organism>
<evidence type="ECO:0008006" key="3">
    <source>
        <dbReference type="Google" id="ProtNLM"/>
    </source>
</evidence>
<evidence type="ECO:0000313" key="2">
    <source>
        <dbReference type="Proteomes" id="UP000247681"/>
    </source>
</evidence>
<gene>
    <name evidence="1" type="ORF">DMB68_10370</name>
</gene>
<protein>
    <recommendedName>
        <fullName evidence="3">Lipocalin-like domain-containing protein</fullName>
    </recommendedName>
</protein>
<reference evidence="1 2" key="1">
    <citation type="submission" date="2018-05" db="EMBL/GenBank/DDBJ databases">
        <title>Flavobacterium sp. strain IMCC34758, incomplete genome.</title>
        <authorList>
            <person name="Joung Y."/>
        </authorList>
    </citation>
    <scope>NUCLEOTIDE SEQUENCE [LARGE SCALE GENOMIC DNA]</scope>
    <source>
        <strain evidence="1 2">IMCC34758</strain>
    </source>
</reference>
<comment type="caution">
    <text evidence="1">The sequence shown here is derived from an EMBL/GenBank/DDBJ whole genome shotgun (WGS) entry which is preliminary data.</text>
</comment>
<accession>A0A2V4C1E9</accession>